<keyword evidence="4" id="KW-0288">FMN</keyword>
<accession>A0A1G1WE39</accession>
<proteinExistence type="inferred from homology"/>
<evidence type="ECO:0000256" key="1">
    <source>
        <dbReference type="ARBA" id="ARBA00001917"/>
    </source>
</evidence>
<evidence type="ECO:0000256" key="2">
    <source>
        <dbReference type="ARBA" id="ARBA00007118"/>
    </source>
</evidence>
<evidence type="ECO:0000256" key="5">
    <source>
        <dbReference type="ARBA" id="ARBA00023002"/>
    </source>
</evidence>
<dbReference type="AlphaFoldDB" id="A0A1G1WE39"/>
<dbReference type="PANTHER" id="PTHR43673">
    <property type="entry name" value="NAD(P)H NITROREDUCTASE YDGI-RELATED"/>
    <property type="match status" value="1"/>
</dbReference>
<evidence type="ECO:0000256" key="4">
    <source>
        <dbReference type="ARBA" id="ARBA00022643"/>
    </source>
</evidence>
<comment type="cofactor">
    <cofactor evidence="1">
        <name>FMN</name>
        <dbReference type="ChEBI" id="CHEBI:58210"/>
    </cofactor>
</comment>
<organism evidence="7 8">
    <name type="scientific">Candidatus Woykebacteria bacterium RBG_16_44_10</name>
    <dbReference type="NCBI Taxonomy" id="1802597"/>
    <lineage>
        <taxon>Bacteria</taxon>
        <taxon>Candidatus Woykeibacteriota</taxon>
    </lineage>
</organism>
<evidence type="ECO:0000259" key="6">
    <source>
        <dbReference type="Pfam" id="PF00881"/>
    </source>
</evidence>
<reference evidence="7 8" key="1">
    <citation type="journal article" date="2016" name="Nat. Commun.">
        <title>Thousands of microbial genomes shed light on interconnected biogeochemical processes in an aquifer system.</title>
        <authorList>
            <person name="Anantharaman K."/>
            <person name="Brown C.T."/>
            <person name="Hug L.A."/>
            <person name="Sharon I."/>
            <person name="Castelle C.J."/>
            <person name="Probst A.J."/>
            <person name="Thomas B.C."/>
            <person name="Singh A."/>
            <person name="Wilkins M.J."/>
            <person name="Karaoz U."/>
            <person name="Brodie E.L."/>
            <person name="Williams K.H."/>
            <person name="Hubbard S.S."/>
            <person name="Banfield J.F."/>
        </authorList>
    </citation>
    <scope>NUCLEOTIDE SEQUENCE [LARGE SCALE GENOMIC DNA]</scope>
</reference>
<gene>
    <name evidence="7" type="ORF">A2Z24_02485</name>
</gene>
<feature type="domain" description="Nitroreductase" evidence="6">
    <location>
        <begin position="60"/>
        <end position="150"/>
    </location>
</feature>
<dbReference type="STRING" id="1802597.A2Z24_02485"/>
<evidence type="ECO:0000313" key="8">
    <source>
        <dbReference type="Proteomes" id="UP000177588"/>
    </source>
</evidence>
<dbReference type="GO" id="GO:0016491">
    <property type="term" value="F:oxidoreductase activity"/>
    <property type="evidence" value="ECO:0007669"/>
    <property type="project" value="UniProtKB-KW"/>
</dbReference>
<dbReference type="InterPro" id="IPR029479">
    <property type="entry name" value="Nitroreductase"/>
</dbReference>
<dbReference type="Pfam" id="PF00881">
    <property type="entry name" value="Nitroreductase"/>
    <property type="match status" value="1"/>
</dbReference>
<evidence type="ECO:0000313" key="7">
    <source>
        <dbReference type="EMBL" id="OGY25962.1"/>
    </source>
</evidence>
<dbReference type="Gene3D" id="3.40.109.10">
    <property type="entry name" value="NADH Oxidase"/>
    <property type="match status" value="1"/>
</dbReference>
<comment type="similarity">
    <text evidence="2">Belongs to the nitroreductase family.</text>
</comment>
<dbReference type="SUPFAM" id="SSF55469">
    <property type="entry name" value="FMN-dependent nitroreductase-like"/>
    <property type="match status" value="1"/>
</dbReference>
<comment type="caution">
    <text evidence="7">The sequence shown here is derived from an EMBL/GenBank/DDBJ whole genome shotgun (WGS) entry which is preliminary data.</text>
</comment>
<dbReference type="PANTHER" id="PTHR43673:SF2">
    <property type="entry name" value="NITROREDUCTASE"/>
    <property type="match status" value="1"/>
</dbReference>
<keyword evidence="5" id="KW-0560">Oxidoreductase</keyword>
<keyword evidence="3" id="KW-0285">Flavoprotein</keyword>
<sequence length="170" mass="19107">MEFQRLLKERHSVRAYQNKPIEEEKLNQILEAARSAPSAGNLQAYKICLVRDELVKQQLARAANQDFIAQASVVLVFLQDYDQSSQKYGQRGEELYSLQDATIACAYAQLAAADLGLGSVWVGAFDEEEVTKVVDVPSNLRPIAILPIGYPAEEPSQRTRRPLSDLVWER</sequence>
<name>A0A1G1WE39_9BACT</name>
<protein>
    <submittedName>
        <fullName evidence="7">Nitroreductase</fullName>
    </submittedName>
</protein>
<evidence type="ECO:0000256" key="3">
    <source>
        <dbReference type="ARBA" id="ARBA00022630"/>
    </source>
</evidence>
<dbReference type="EMBL" id="MHCT01000017">
    <property type="protein sequence ID" value="OGY25962.1"/>
    <property type="molecule type" value="Genomic_DNA"/>
</dbReference>
<dbReference type="Proteomes" id="UP000177588">
    <property type="component" value="Unassembled WGS sequence"/>
</dbReference>
<dbReference type="InterPro" id="IPR000415">
    <property type="entry name" value="Nitroreductase-like"/>
</dbReference>